<dbReference type="Proteomes" id="UP000008514">
    <property type="component" value="Chromosome"/>
</dbReference>
<name>K4IM20_PSYTT</name>
<evidence type="ECO:0000313" key="1">
    <source>
        <dbReference type="EMBL" id="AFU70111.1"/>
    </source>
</evidence>
<reference evidence="1" key="1">
    <citation type="submission" date="2006-03" db="EMBL/GenBank/DDBJ databases">
        <authorList>
            <person name="Bowman J."/>
            <person name="Ferriera S."/>
            <person name="Johnson J."/>
            <person name="Kravitz S."/>
            <person name="Halpern A."/>
            <person name="Remington K."/>
            <person name="Beeson K."/>
            <person name="Tran B."/>
            <person name="Rogers Y.-H."/>
            <person name="Friedman R."/>
            <person name="Venter J.C."/>
        </authorList>
    </citation>
    <scope>NUCLEOTIDE SEQUENCE [LARGE SCALE GENOMIC DNA]</scope>
    <source>
        <strain evidence="1">ATCC 700755</strain>
    </source>
</reference>
<accession>K4IM20</accession>
<evidence type="ECO:0000313" key="2">
    <source>
        <dbReference type="Proteomes" id="UP000008514"/>
    </source>
</evidence>
<dbReference type="STRING" id="313595.P700755_003491"/>
<reference evidence="1" key="2">
    <citation type="submission" date="2012-09" db="EMBL/GenBank/DDBJ databases">
        <title>The complete sequence of Psychroflexus torquis an extreme psychrophile from sea-ice that is stimulated by light.</title>
        <authorList>
            <person name="Feng S."/>
            <person name="Powell S.M."/>
            <person name="Bowman J.P."/>
        </authorList>
    </citation>
    <scope>NUCLEOTIDE SEQUENCE [LARGE SCALE GENOMIC DNA]</scope>
    <source>
        <strain evidence="1">ATCC 700755</strain>
    </source>
</reference>
<sequence>MKMVDLFNLWTRFGFLNGCDIIAFIKNSKLEDES</sequence>
<dbReference type="KEGG" id="ptq:P700755_003491"/>
<dbReference type="EMBL" id="CP003879">
    <property type="protein sequence ID" value="AFU70111.1"/>
    <property type="molecule type" value="Genomic_DNA"/>
</dbReference>
<organism evidence="1 2">
    <name type="scientific">Psychroflexus torquis (strain ATCC 700755 / CIP 106069 / ACAM 623)</name>
    <dbReference type="NCBI Taxonomy" id="313595"/>
    <lineage>
        <taxon>Bacteria</taxon>
        <taxon>Pseudomonadati</taxon>
        <taxon>Bacteroidota</taxon>
        <taxon>Flavobacteriia</taxon>
        <taxon>Flavobacteriales</taxon>
        <taxon>Flavobacteriaceae</taxon>
        <taxon>Psychroflexus</taxon>
    </lineage>
</organism>
<proteinExistence type="predicted"/>
<keyword evidence="2" id="KW-1185">Reference proteome</keyword>
<gene>
    <name evidence="1" type="ordered locus">P700755_003491</name>
</gene>
<dbReference type="HOGENOM" id="CLU_3375532_0_0_10"/>
<protein>
    <submittedName>
        <fullName evidence="1">Uncharacterized protein</fullName>
    </submittedName>
</protein>
<dbReference type="AlphaFoldDB" id="K4IM20"/>